<dbReference type="Proteomes" id="UP000184499">
    <property type="component" value="Unassembled WGS sequence"/>
</dbReference>
<name>A0A1L9UFE5_ASPBC</name>
<reference evidence="2" key="1">
    <citation type="journal article" date="2017" name="Genome Biol.">
        <title>Comparative genomics reveals high biological diversity and specific adaptations in the industrially and medically important fungal genus Aspergillus.</title>
        <authorList>
            <person name="de Vries R.P."/>
            <person name="Riley R."/>
            <person name="Wiebenga A."/>
            <person name="Aguilar-Osorio G."/>
            <person name="Amillis S."/>
            <person name="Uchima C.A."/>
            <person name="Anderluh G."/>
            <person name="Asadollahi M."/>
            <person name="Askin M."/>
            <person name="Barry K."/>
            <person name="Battaglia E."/>
            <person name="Bayram O."/>
            <person name="Benocci T."/>
            <person name="Braus-Stromeyer S.A."/>
            <person name="Caldana C."/>
            <person name="Canovas D."/>
            <person name="Cerqueira G.C."/>
            <person name="Chen F."/>
            <person name="Chen W."/>
            <person name="Choi C."/>
            <person name="Clum A."/>
            <person name="Dos Santos R.A."/>
            <person name="Damasio A.R."/>
            <person name="Diallinas G."/>
            <person name="Emri T."/>
            <person name="Fekete E."/>
            <person name="Flipphi M."/>
            <person name="Freyberg S."/>
            <person name="Gallo A."/>
            <person name="Gournas C."/>
            <person name="Habgood R."/>
            <person name="Hainaut M."/>
            <person name="Harispe M.L."/>
            <person name="Henrissat B."/>
            <person name="Hilden K.S."/>
            <person name="Hope R."/>
            <person name="Hossain A."/>
            <person name="Karabika E."/>
            <person name="Karaffa L."/>
            <person name="Karanyi Z."/>
            <person name="Krasevec N."/>
            <person name="Kuo A."/>
            <person name="Kusch H."/>
            <person name="LaButti K."/>
            <person name="Lagendijk E.L."/>
            <person name="Lapidus A."/>
            <person name="Levasseur A."/>
            <person name="Lindquist E."/>
            <person name="Lipzen A."/>
            <person name="Logrieco A.F."/>
            <person name="MacCabe A."/>
            <person name="Maekelae M.R."/>
            <person name="Malavazi I."/>
            <person name="Melin P."/>
            <person name="Meyer V."/>
            <person name="Mielnichuk N."/>
            <person name="Miskei M."/>
            <person name="Molnar A.P."/>
            <person name="Mule G."/>
            <person name="Ngan C.Y."/>
            <person name="Orejas M."/>
            <person name="Orosz E."/>
            <person name="Ouedraogo J.P."/>
            <person name="Overkamp K.M."/>
            <person name="Park H.-S."/>
            <person name="Perrone G."/>
            <person name="Piumi F."/>
            <person name="Punt P.J."/>
            <person name="Ram A.F."/>
            <person name="Ramon A."/>
            <person name="Rauscher S."/>
            <person name="Record E."/>
            <person name="Riano-Pachon D.M."/>
            <person name="Robert V."/>
            <person name="Roehrig J."/>
            <person name="Ruller R."/>
            <person name="Salamov A."/>
            <person name="Salih N.S."/>
            <person name="Samson R.A."/>
            <person name="Sandor E."/>
            <person name="Sanguinetti M."/>
            <person name="Schuetze T."/>
            <person name="Sepcic K."/>
            <person name="Shelest E."/>
            <person name="Sherlock G."/>
            <person name="Sophianopoulou V."/>
            <person name="Squina F.M."/>
            <person name="Sun H."/>
            <person name="Susca A."/>
            <person name="Todd R.B."/>
            <person name="Tsang A."/>
            <person name="Unkles S.E."/>
            <person name="van de Wiele N."/>
            <person name="van Rossen-Uffink D."/>
            <person name="Oliveira J.V."/>
            <person name="Vesth T.C."/>
            <person name="Visser J."/>
            <person name="Yu J.-H."/>
            <person name="Zhou M."/>
            <person name="Andersen M.R."/>
            <person name="Archer D.B."/>
            <person name="Baker S.E."/>
            <person name="Benoit I."/>
            <person name="Brakhage A.A."/>
            <person name="Braus G.H."/>
            <person name="Fischer R."/>
            <person name="Frisvad J.C."/>
            <person name="Goldman G.H."/>
            <person name="Houbraken J."/>
            <person name="Oakley B."/>
            <person name="Pocsi I."/>
            <person name="Scazzocchio C."/>
            <person name="Seiboth B."/>
            <person name="vanKuyk P.A."/>
            <person name="Wortman J."/>
            <person name="Dyer P.S."/>
            <person name="Grigoriev I.V."/>
        </authorList>
    </citation>
    <scope>NUCLEOTIDE SEQUENCE [LARGE SCALE GENOMIC DNA]</scope>
    <source>
        <strain evidence="2">CBS 101740 / IMI 381727 / IBT 21946</strain>
    </source>
</reference>
<dbReference type="AlphaFoldDB" id="A0A1L9UFE5"/>
<protein>
    <submittedName>
        <fullName evidence="1">Uncharacterized protein</fullName>
    </submittedName>
</protein>
<evidence type="ECO:0000313" key="1">
    <source>
        <dbReference type="EMBL" id="OJJ70379.1"/>
    </source>
</evidence>
<dbReference type="EMBL" id="KV878686">
    <property type="protein sequence ID" value="OJJ70379.1"/>
    <property type="molecule type" value="Genomic_DNA"/>
</dbReference>
<proteinExistence type="predicted"/>
<sequence>MRILRRDNIHRGQKWRLPAPGRRLGAGNSLQYYRPSRPVSFFAPYRRNLRHACFDDGLRRGLGFVSQRANTPIYGGYVITRELHSGLGGHIYRKQWIHVDSFQYLATIQEMNDAFHIPTSLKLSGPKDHQNPFNLRRLLS</sequence>
<gene>
    <name evidence="1" type="ORF">ASPBRDRAFT_619014</name>
</gene>
<organism evidence="1 2">
    <name type="scientific">Aspergillus brasiliensis (strain CBS 101740 / IMI 381727 / IBT 21946)</name>
    <dbReference type="NCBI Taxonomy" id="767769"/>
    <lineage>
        <taxon>Eukaryota</taxon>
        <taxon>Fungi</taxon>
        <taxon>Dikarya</taxon>
        <taxon>Ascomycota</taxon>
        <taxon>Pezizomycotina</taxon>
        <taxon>Eurotiomycetes</taxon>
        <taxon>Eurotiomycetidae</taxon>
        <taxon>Eurotiales</taxon>
        <taxon>Aspergillaceae</taxon>
        <taxon>Aspergillus</taxon>
        <taxon>Aspergillus subgen. Circumdati</taxon>
    </lineage>
</organism>
<dbReference type="RefSeq" id="XP_067477627.1">
    <property type="nucleotide sequence ID" value="XM_067628339.1"/>
</dbReference>
<accession>A0A1L9UFE5</accession>
<dbReference type="GeneID" id="93580827"/>
<dbReference type="VEuPathDB" id="FungiDB:ASPBRDRAFT_619014"/>
<evidence type="ECO:0000313" key="2">
    <source>
        <dbReference type="Proteomes" id="UP000184499"/>
    </source>
</evidence>
<keyword evidence="2" id="KW-1185">Reference proteome</keyword>